<feature type="domain" description="Streptomycin biosynthesis protein StrF" evidence="1">
    <location>
        <begin position="7"/>
        <end position="212"/>
    </location>
</feature>
<dbReference type="Gene3D" id="3.90.550.10">
    <property type="entry name" value="Spore Coat Polysaccharide Biosynthesis Protein SpsA, Chain A"/>
    <property type="match status" value="1"/>
</dbReference>
<comment type="caution">
    <text evidence="2">The sequence shown here is derived from an EMBL/GenBank/DDBJ whole genome shotgun (WGS) entry which is preliminary data.</text>
</comment>
<evidence type="ECO:0000259" key="1">
    <source>
        <dbReference type="Pfam" id="PF13712"/>
    </source>
</evidence>
<name>A0A268P210_SHOCL</name>
<keyword evidence="2" id="KW-0808">Transferase</keyword>
<dbReference type="AlphaFoldDB" id="A0A268P210"/>
<accession>A0A268P210</accession>
<dbReference type="InterPro" id="IPR059123">
    <property type="entry name" value="StrF_dom"/>
</dbReference>
<evidence type="ECO:0000313" key="3">
    <source>
        <dbReference type="Proteomes" id="UP000216207"/>
    </source>
</evidence>
<sequence length="222" mass="25611">MDRQKVCFISCVNDEDQYARAASHIDMLYPPKGVTVEKVAIRHAKSMASGYNEAMEKSDARYKVYIRQNTMIINRMFLHDLLFLFEQHPDLGMFGVIGAKDLPASGNWWDSPTKAGKMLEHRHTYSYLSFLEAEYAYQQVEAIDGALMATQYDLPWPEVVDGWHVYDTVQSLKFQQAGFKVGVPHQPHPWVLHESALQFDESPSTRSVSLFQKWRDSRDDDD</sequence>
<dbReference type="Proteomes" id="UP000216207">
    <property type="component" value="Unassembled WGS sequence"/>
</dbReference>
<evidence type="ECO:0000313" key="2">
    <source>
        <dbReference type="EMBL" id="PAE89783.1"/>
    </source>
</evidence>
<dbReference type="EMBL" id="NPCC01000006">
    <property type="protein sequence ID" value="PAE89783.1"/>
    <property type="molecule type" value="Genomic_DNA"/>
</dbReference>
<organism evidence="2 3">
    <name type="scientific">Shouchella clausii</name>
    <name type="common">Alkalihalobacillus clausii</name>
    <dbReference type="NCBI Taxonomy" id="79880"/>
    <lineage>
        <taxon>Bacteria</taxon>
        <taxon>Bacillati</taxon>
        <taxon>Bacillota</taxon>
        <taxon>Bacilli</taxon>
        <taxon>Bacillales</taxon>
        <taxon>Bacillaceae</taxon>
        <taxon>Shouchella</taxon>
    </lineage>
</organism>
<dbReference type="Pfam" id="PF13712">
    <property type="entry name" value="Glyco_tranf_2_5"/>
    <property type="match status" value="1"/>
</dbReference>
<proteinExistence type="predicted"/>
<dbReference type="InterPro" id="IPR029044">
    <property type="entry name" value="Nucleotide-diphossugar_trans"/>
</dbReference>
<reference evidence="2 3" key="1">
    <citation type="submission" date="2017-07" db="EMBL/GenBank/DDBJ databases">
        <title>Isolation and whole genome analysis of endospore-forming bacteria from heroin.</title>
        <authorList>
            <person name="Kalinowski J."/>
            <person name="Ahrens B."/>
            <person name="Al-Dilaimi A."/>
            <person name="Winkler A."/>
            <person name="Wibberg D."/>
            <person name="Schleenbecker U."/>
            <person name="Ruckert C."/>
            <person name="Wolfel R."/>
            <person name="Grass G."/>
        </authorList>
    </citation>
    <scope>NUCLEOTIDE SEQUENCE [LARGE SCALE GENOMIC DNA]</scope>
    <source>
        <strain evidence="2 3">7539</strain>
    </source>
</reference>
<protein>
    <submittedName>
        <fullName evidence="2">Glycosyltransferase</fullName>
    </submittedName>
</protein>
<dbReference type="GO" id="GO:0016740">
    <property type="term" value="F:transferase activity"/>
    <property type="evidence" value="ECO:0007669"/>
    <property type="project" value="UniProtKB-KW"/>
</dbReference>
<gene>
    <name evidence="2" type="ORF">CHH72_05880</name>
</gene>
<dbReference type="RefSeq" id="WP_095317257.1">
    <property type="nucleotide sequence ID" value="NZ_JAUPFF010000002.1"/>
</dbReference>